<accession>A0A497YGU0</accession>
<organism evidence="1 2">
    <name type="scientific">Pedobacter alluvionis</name>
    <dbReference type="NCBI Taxonomy" id="475253"/>
    <lineage>
        <taxon>Bacteria</taxon>
        <taxon>Pseudomonadati</taxon>
        <taxon>Bacteroidota</taxon>
        <taxon>Sphingobacteriia</taxon>
        <taxon>Sphingobacteriales</taxon>
        <taxon>Sphingobacteriaceae</taxon>
        <taxon>Pedobacter</taxon>
    </lineage>
</organism>
<dbReference type="Proteomes" id="UP000273898">
    <property type="component" value="Unassembled WGS sequence"/>
</dbReference>
<dbReference type="AlphaFoldDB" id="A0A497YGU0"/>
<name>A0A497YGU0_9SPHI</name>
<evidence type="ECO:0000313" key="2">
    <source>
        <dbReference type="Proteomes" id="UP000273898"/>
    </source>
</evidence>
<sequence>MPCNLAYSKMDYQDPLLTKATTKNTANTTQKKGGKALFKYSQATVKYWHILTHYLEFSL</sequence>
<reference evidence="1 2" key="1">
    <citation type="submission" date="2018-10" db="EMBL/GenBank/DDBJ databases">
        <title>Genomic Encyclopedia of Archaeal and Bacterial Type Strains, Phase II (KMG-II): from individual species to whole genera.</title>
        <authorList>
            <person name="Goeker M."/>
        </authorList>
    </citation>
    <scope>NUCLEOTIDE SEQUENCE [LARGE SCALE GENOMIC DNA]</scope>
    <source>
        <strain evidence="1 2">DSM 19624</strain>
    </source>
</reference>
<comment type="caution">
    <text evidence="1">The sequence shown here is derived from an EMBL/GenBank/DDBJ whole genome shotgun (WGS) entry which is preliminary data.</text>
</comment>
<protein>
    <submittedName>
        <fullName evidence="1">Uncharacterized protein</fullName>
    </submittedName>
</protein>
<dbReference type="EMBL" id="RCCK01000010">
    <property type="protein sequence ID" value="RLJ80519.1"/>
    <property type="molecule type" value="Genomic_DNA"/>
</dbReference>
<gene>
    <name evidence="1" type="ORF">BCL90_1301</name>
</gene>
<evidence type="ECO:0000313" key="1">
    <source>
        <dbReference type="EMBL" id="RLJ80519.1"/>
    </source>
</evidence>
<proteinExistence type="predicted"/>